<feature type="transmembrane region" description="Helical" evidence="2">
    <location>
        <begin position="244"/>
        <end position="268"/>
    </location>
</feature>
<dbReference type="InterPro" id="IPR046529">
    <property type="entry name" value="DUF6594"/>
</dbReference>
<dbReference type="STRING" id="1448308.A0A2T2P365"/>
<protein>
    <recommendedName>
        <fullName evidence="3">DUF6594 domain-containing protein</fullName>
    </recommendedName>
</protein>
<dbReference type="PANTHER" id="PTHR34502">
    <property type="entry name" value="DUF6594 DOMAIN-CONTAINING PROTEIN-RELATED"/>
    <property type="match status" value="1"/>
</dbReference>
<evidence type="ECO:0000256" key="2">
    <source>
        <dbReference type="SAM" id="Phobius"/>
    </source>
</evidence>
<dbReference type="EMBL" id="KZ678130">
    <property type="protein sequence ID" value="PSN72124.1"/>
    <property type="molecule type" value="Genomic_DNA"/>
</dbReference>
<name>A0A2T2P365_CORCC</name>
<evidence type="ECO:0000313" key="4">
    <source>
        <dbReference type="EMBL" id="PSN72124.1"/>
    </source>
</evidence>
<feature type="domain" description="DUF6594" evidence="3">
    <location>
        <begin position="37"/>
        <end position="311"/>
    </location>
</feature>
<keyword evidence="2" id="KW-1133">Transmembrane helix</keyword>
<evidence type="ECO:0000313" key="5">
    <source>
        <dbReference type="Proteomes" id="UP000240883"/>
    </source>
</evidence>
<dbReference type="PANTHER" id="PTHR34502:SF5">
    <property type="entry name" value="DUF6594 DOMAIN-CONTAINING PROTEIN"/>
    <property type="match status" value="1"/>
</dbReference>
<reference evidence="4 5" key="1">
    <citation type="journal article" date="2018" name="Front. Microbiol.">
        <title>Genome-Wide Analysis of Corynespora cassiicola Leaf Fall Disease Putative Effectors.</title>
        <authorList>
            <person name="Lopez D."/>
            <person name="Ribeiro S."/>
            <person name="Label P."/>
            <person name="Fumanal B."/>
            <person name="Venisse J.S."/>
            <person name="Kohler A."/>
            <person name="de Oliveira R.R."/>
            <person name="Labutti K."/>
            <person name="Lipzen A."/>
            <person name="Lail K."/>
            <person name="Bauer D."/>
            <person name="Ohm R.A."/>
            <person name="Barry K.W."/>
            <person name="Spatafora J."/>
            <person name="Grigoriev I.V."/>
            <person name="Martin F.M."/>
            <person name="Pujade-Renaud V."/>
        </authorList>
    </citation>
    <scope>NUCLEOTIDE SEQUENCE [LARGE SCALE GENOMIC DNA]</scope>
    <source>
        <strain evidence="4 5">Philippines</strain>
    </source>
</reference>
<evidence type="ECO:0000256" key="1">
    <source>
        <dbReference type="SAM" id="MobiDB-lite"/>
    </source>
</evidence>
<evidence type="ECO:0000259" key="3">
    <source>
        <dbReference type="Pfam" id="PF20237"/>
    </source>
</evidence>
<feature type="region of interest" description="Disordered" evidence="1">
    <location>
        <begin position="1"/>
        <end position="22"/>
    </location>
</feature>
<keyword evidence="5" id="KW-1185">Reference proteome</keyword>
<keyword evidence="2" id="KW-0472">Membrane</keyword>
<accession>A0A2T2P365</accession>
<sequence length="322" mass="36409">MANIPDLEASLTKISDGGSQRNEEIVPDPLGYLTRGYPRLAGRMGEKPEVAIFRRFNELNAKNLLYMQAELHTLEQKLAEVEVEDAKGSPDRAKYATNFESMEVALTLAGNEDDIACRQIKLIFAIRDKLKDYNEALIQTSMMHQLRIPDMLDVEDLQRFLSDEKGLNNSLRGRDFHIWGSTEYPDRTTGDLVSVKPRIKEDAFSRWLAERVTGLLKYPFVKWFKKPDKRTGAVSFYDSSLHKFTFWVVSFVASLIPVASIVLLVNLHTLETRVGAIAGFNVLVSVCLIVFTEASRKDIFTTIAAFSALQVVFVGQSLDHRE</sequence>
<keyword evidence="2" id="KW-0812">Transmembrane</keyword>
<dbReference type="Pfam" id="PF20237">
    <property type="entry name" value="DUF6594"/>
    <property type="match status" value="1"/>
</dbReference>
<dbReference type="OrthoDB" id="5342093at2759"/>
<dbReference type="AlphaFoldDB" id="A0A2T2P365"/>
<gene>
    <name evidence="4" type="ORF">BS50DRAFT_672976</name>
</gene>
<feature type="transmembrane region" description="Helical" evidence="2">
    <location>
        <begin position="274"/>
        <end position="292"/>
    </location>
</feature>
<proteinExistence type="predicted"/>
<feature type="transmembrane region" description="Helical" evidence="2">
    <location>
        <begin position="299"/>
        <end position="318"/>
    </location>
</feature>
<organism evidence="4 5">
    <name type="scientific">Corynespora cassiicola Philippines</name>
    <dbReference type="NCBI Taxonomy" id="1448308"/>
    <lineage>
        <taxon>Eukaryota</taxon>
        <taxon>Fungi</taxon>
        <taxon>Dikarya</taxon>
        <taxon>Ascomycota</taxon>
        <taxon>Pezizomycotina</taxon>
        <taxon>Dothideomycetes</taxon>
        <taxon>Pleosporomycetidae</taxon>
        <taxon>Pleosporales</taxon>
        <taxon>Corynesporascaceae</taxon>
        <taxon>Corynespora</taxon>
    </lineage>
</organism>
<dbReference type="Proteomes" id="UP000240883">
    <property type="component" value="Unassembled WGS sequence"/>
</dbReference>